<dbReference type="RefSeq" id="WP_328274893.1">
    <property type="nucleotide sequence ID" value="NZ_JARTLD010000004.1"/>
</dbReference>
<evidence type="ECO:0000313" key="3">
    <source>
        <dbReference type="EMBL" id="MED5016017.1"/>
    </source>
</evidence>
<comment type="caution">
    <text evidence="3">The sequence shown here is derived from an EMBL/GenBank/DDBJ whole genome shotgun (WGS) entry which is preliminary data.</text>
</comment>
<evidence type="ECO:0000259" key="2">
    <source>
        <dbReference type="Pfam" id="PF22882"/>
    </source>
</evidence>
<feature type="region of interest" description="Disordered" evidence="1">
    <location>
        <begin position="1"/>
        <end position="29"/>
    </location>
</feature>
<organism evidence="3 4">
    <name type="scientific">Paenibacillus chibensis</name>
    <dbReference type="NCBI Taxonomy" id="59846"/>
    <lineage>
        <taxon>Bacteria</taxon>
        <taxon>Bacillati</taxon>
        <taxon>Bacillota</taxon>
        <taxon>Bacilli</taxon>
        <taxon>Bacillales</taxon>
        <taxon>Paenibacillaceae</taxon>
        <taxon>Paenibacillus</taxon>
    </lineage>
</organism>
<reference evidence="3 4" key="1">
    <citation type="submission" date="2023-03" db="EMBL/GenBank/DDBJ databases">
        <title>Bacillus Genome Sequencing.</title>
        <authorList>
            <person name="Dunlap C."/>
        </authorList>
    </citation>
    <scope>NUCLEOTIDE SEQUENCE [LARGE SCALE GENOMIC DNA]</scope>
    <source>
        <strain evidence="3 4">NRS-52</strain>
    </source>
</reference>
<accession>A0ABU6PNR9</accession>
<name>A0ABU6PNR9_9BACL</name>
<dbReference type="Proteomes" id="UP001343257">
    <property type="component" value="Unassembled WGS sequence"/>
</dbReference>
<protein>
    <submittedName>
        <fullName evidence="3">GT-D fold domain-containing glycosyltransferase</fullName>
    </submittedName>
</protein>
<dbReference type="InterPro" id="IPR049785">
    <property type="entry name" value="GT-D-like_firm"/>
</dbReference>
<keyword evidence="4" id="KW-1185">Reference proteome</keyword>
<evidence type="ECO:0000256" key="1">
    <source>
        <dbReference type="SAM" id="MobiDB-lite"/>
    </source>
</evidence>
<evidence type="ECO:0000313" key="4">
    <source>
        <dbReference type="Proteomes" id="UP001343257"/>
    </source>
</evidence>
<proteinExistence type="predicted"/>
<dbReference type="EMBL" id="JARTLD010000004">
    <property type="protein sequence ID" value="MED5016017.1"/>
    <property type="molecule type" value="Genomic_DNA"/>
</dbReference>
<dbReference type="NCBIfam" id="NF040628">
    <property type="entry name" value="GT-D_rel"/>
    <property type="match status" value="1"/>
</dbReference>
<gene>
    <name evidence="3" type="ORF">P9847_01720</name>
</gene>
<feature type="domain" description="GT-D fold-like" evidence="2">
    <location>
        <begin position="78"/>
        <end position="289"/>
    </location>
</feature>
<feature type="compositionally biased region" description="Polar residues" evidence="1">
    <location>
        <begin position="8"/>
        <end position="24"/>
    </location>
</feature>
<sequence length="299" mass="31622">MPQEVEGSPSNQSAGGGRSETSYAQGFDTGYRAGSTAGAEEELASQLPAYTVLPEVSARDVLAAGLQGFLPRLKPLLRPDEVHHRIARALAEGSPLSLVRLGDGELLALAHDTVLPLEYARSAGYFLAEAGMTLPDPAARSLLAEAVRGADIIGIPSSRLPTYQGLLFPVLRYYGMDYVPMNLTLSTINYALYEHGFLLSLLQHKRVLVVGNLAAELAAVLSACSVQIAGVITPVKGFADIPRVVSDAAAYSFDIALVASGIPAVVICQKIAAEQGRIAIDFGHLADKLVSGEFKWPVP</sequence>
<dbReference type="Pfam" id="PF22882">
    <property type="entry name" value="GT-D-like"/>
    <property type="match status" value="1"/>
</dbReference>
<dbReference type="InterPro" id="IPR055171">
    <property type="entry name" value="GT-D-like"/>
</dbReference>